<feature type="compositionally biased region" description="Low complexity" evidence="1">
    <location>
        <begin position="63"/>
        <end position="97"/>
    </location>
</feature>
<feature type="compositionally biased region" description="Basic and acidic residues" evidence="1">
    <location>
        <begin position="123"/>
        <end position="134"/>
    </location>
</feature>
<reference evidence="2 3" key="1">
    <citation type="submission" date="2019-03" db="EMBL/GenBank/DDBJ databases">
        <title>First draft genome of Liparis tanakae, snailfish: a comprehensive survey of snailfish specific genes.</title>
        <authorList>
            <person name="Kim W."/>
            <person name="Song I."/>
            <person name="Jeong J.-H."/>
            <person name="Kim D."/>
            <person name="Kim S."/>
            <person name="Ryu S."/>
            <person name="Song J.Y."/>
            <person name="Lee S.K."/>
        </authorList>
    </citation>
    <scope>NUCLEOTIDE SEQUENCE [LARGE SCALE GENOMIC DNA]</scope>
    <source>
        <tissue evidence="2">Muscle</tissue>
    </source>
</reference>
<sequence length="159" mass="17562">MEPLAELTTPKTPSVGGGAPLRRGAGELCTGGFTDVETRWSSSWDIEPEEASETGSTHRDDQNQNQNQNQDQDQNQNQNQNQDQDQNQNQNQDQNQNPERPQCSGPVVTERPDGPSPPLYLRLMDRGGLDETHGVRHPAGGLTAERPALRIQSFTTSCR</sequence>
<protein>
    <submittedName>
        <fullName evidence="2">Uncharacterized protein</fullName>
    </submittedName>
</protein>
<evidence type="ECO:0000256" key="1">
    <source>
        <dbReference type="SAM" id="MobiDB-lite"/>
    </source>
</evidence>
<dbReference type="EMBL" id="SRLO01006294">
    <property type="protein sequence ID" value="TNN28906.1"/>
    <property type="molecule type" value="Genomic_DNA"/>
</dbReference>
<feature type="region of interest" description="Disordered" evidence="1">
    <location>
        <begin position="1"/>
        <end position="159"/>
    </location>
</feature>
<dbReference type="AlphaFoldDB" id="A0A4Z2EJ62"/>
<comment type="caution">
    <text evidence="2">The sequence shown here is derived from an EMBL/GenBank/DDBJ whole genome shotgun (WGS) entry which is preliminary data.</text>
</comment>
<proteinExistence type="predicted"/>
<accession>A0A4Z2EJ62</accession>
<keyword evidence="3" id="KW-1185">Reference proteome</keyword>
<dbReference type="Proteomes" id="UP000314294">
    <property type="component" value="Unassembled WGS sequence"/>
</dbReference>
<evidence type="ECO:0000313" key="3">
    <source>
        <dbReference type="Proteomes" id="UP000314294"/>
    </source>
</evidence>
<name>A0A4Z2EJ62_9TELE</name>
<organism evidence="2 3">
    <name type="scientific">Liparis tanakae</name>
    <name type="common">Tanaka's snailfish</name>
    <dbReference type="NCBI Taxonomy" id="230148"/>
    <lineage>
        <taxon>Eukaryota</taxon>
        <taxon>Metazoa</taxon>
        <taxon>Chordata</taxon>
        <taxon>Craniata</taxon>
        <taxon>Vertebrata</taxon>
        <taxon>Euteleostomi</taxon>
        <taxon>Actinopterygii</taxon>
        <taxon>Neopterygii</taxon>
        <taxon>Teleostei</taxon>
        <taxon>Neoteleostei</taxon>
        <taxon>Acanthomorphata</taxon>
        <taxon>Eupercaria</taxon>
        <taxon>Perciformes</taxon>
        <taxon>Cottioidei</taxon>
        <taxon>Cottales</taxon>
        <taxon>Liparidae</taxon>
        <taxon>Liparis</taxon>
    </lineage>
</organism>
<evidence type="ECO:0000313" key="2">
    <source>
        <dbReference type="EMBL" id="TNN28906.1"/>
    </source>
</evidence>
<gene>
    <name evidence="2" type="ORF">EYF80_060945</name>
</gene>